<accession>A0A1H9TIF2</accession>
<dbReference type="InterPro" id="IPR043129">
    <property type="entry name" value="ATPase_NBD"/>
</dbReference>
<dbReference type="Proteomes" id="UP000198815">
    <property type="component" value="Unassembled WGS sequence"/>
</dbReference>
<evidence type="ECO:0000256" key="1">
    <source>
        <dbReference type="ARBA" id="ARBA00006479"/>
    </source>
</evidence>
<dbReference type="PANTHER" id="PTHR18964:SF169">
    <property type="entry name" value="N-ACETYLMANNOSAMINE KINASE"/>
    <property type="match status" value="1"/>
</dbReference>
<keyword evidence="2" id="KW-0808">Transferase</keyword>
<proteinExistence type="inferred from homology"/>
<keyword evidence="2" id="KW-0418">Kinase</keyword>
<reference evidence="2 3" key="1">
    <citation type="submission" date="2016-10" db="EMBL/GenBank/DDBJ databases">
        <authorList>
            <person name="de Groot N.N."/>
        </authorList>
    </citation>
    <scope>NUCLEOTIDE SEQUENCE [LARGE SCALE GENOMIC DNA]</scope>
    <source>
        <strain evidence="2 3">DSM 16859</strain>
    </source>
</reference>
<protein>
    <submittedName>
        <fullName evidence="2">Sugar kinase of the NBD/HSP70 family, may contain an N-terminal HTH domain</fullName>
    </submittedName>
</protein>
<organism evidence="2 3">
    <name type="scientific">Propionibacterium cyclohexanicum</name>
    <dbReference type="NCBI Taxonomy" id="64702"/>
    <lineage>
        <taxon>Bacteria</taxon>
        <taxon>Bacillati</taxon>
        <taxon>Actinomycetota</taxon>
        <taxon>Actinomycetes</taxon>
        <taxon>Propionibacteriales</taxon>
        <taxon>Propionibacteriaceae</taxon>
        <taxon>Propionibacterium</taxon>
    </lineage>
</organism>
<dbReference type="AlphaFoldDB" id="A0A1H9TIF2"/>
<gene>
    <name evidence="2" type="ORF">SAMN05443377_1235</name>
</gene>
<dbReference type="InterPro" id="IPR000600">
    <property type="entry name" value="ROK"/>
</dbReference>
<name>A0A1H9TIF2_9ACTN</name>
<keyword evidence="3" id="KW-1185">Reference proteome</keyword>
<dbReference type="EMBL" id="FOGZ01000023">
    <property type="protein sequence ID" value="SER96403.1"/>
    <property type="molecule type" value="Genomic_DNA"/>
</dbReference>
<dbReference type="RefSeq" id="WP_091970732.1">
    <property type="nucleotide sequence ID" value="NZ_FOGZ01000023.1"/>
</dbReference>
<comment type="similarity">
    <text evidence="1">Belongs to the ROK (NagC/XylR) family.</text>
</comment>
<dbReference type="GO" id="GO:0016301">
    <property type="term" value="F:kinase activity"/>
    <property type="evidence" value="ECO:0007669"/>
    <property type="project" value="UniProtKB-KW"/>
</dbReference>
<sequence length="306" mass="30873">MRLGVDVGGTKVEVVALEEGHRVASSRVVTGHGNTGVVESVLTAVAGLLAEPGLHHSAIESVGVGIPGVVDLVSGRVTHAVNLGVEDLALGPILAARLGVEVRVDNDVNAACLGAYHLLKLSGSMAYLNLGTGLAAGLVLDGQLWHGSRGSAGEIGHISLDPNGPVCACGQHGCLEVYASGSGLARAWPTHDLHPTDNLFDAADAGDPRAIVVRDTFVRAVADAVSILVLTLDVDSVVIGGGLSNLGGRLMHPLARELTERAGCSAFLAGLGIADRLRLASHGSAAPAVGAALIGAGSQKKLSSPR</sequence>
<dbReference type="PANTHER" id="PTHR18964">
    <property type="entry name" value="ROK (REPRESSOR, ORF, KINASE) FAMILY"/>
    <property type="match status" value="1"/>
</dbReference>
<evidence type="ECO:0000313" key="2">
    <source>
        <dbReference type="EMBL" id="SER96403.1"/>
    </source>
</evidence>
<dbReference type="STRING" id="64702.SAMN05443377_1235"/>
<dbReference type="SUPFAM" id="SSF53067">
    <property type="entry name" value="Actin-like ATPase domain"/>
    <property type="match status" value="1"/>
</dbReference>
<evidence type="ECO:0000313" key="3">
    <source>
        <dbReference type="Proteomes" id="UP000198815"/>
    </source>
</evidence>
<dbReference type="OrthoDB" id="9810372at2"/>
<dbReference type="Gene3D" id="3.30.420.40">
    <property type="match status" value="2"/>
</dbReference>
<dbReference type="Pfam" id="PF00480">
    <property type="entry name" value="ROK"/>
    <property type="match status" value="1"/>
</dbReference>